<organism evidence="3 4">
    <name type="scientific">Nepenthes gracilis</name>
    <name type="common">Slender pitcher plant</name>
    <dbReference type="NCBI Taxonomy" id="150966"/>
    <lineage>
        <taxon>Eukaryota</taxon>
        <taxon>Viridiplantae</taxon>
        <taxon>Streptophyta</taxon>
        <taxon>Embryophyta</taxon>
        <taxon>Tracheophyta</taxon>
        <taxon>Spermatophyta</taxon>
        <taxon>Magnoliopsida</taxon>
        <taxon>eudicotyledons</taxon>
        <taxon>Gunneridae</taxon>
        <taxon>Pentapetalae</taxon>
        <taxon>Caryophyllales</taxon>
        <taxon>Nepenthaceae</taxon>
        <taxon>Nepenthes</taxon>
    </lineage>
</organism>
<name>A0AAD3Y8Y5_NEPGR</name>
<comment type="caution">
    <text evidence="3">The sequence shown here is derived from an EMBL/GenBank/DDBJ whole genome shotgun (WGS) entry which is preliminary data.</text>
</comment>
<dbReference type="GO" id="GO:0043130">
    <property type="term" value="F:ubiquitin binding"/>
    <property type="evidence" value="ECO:0007669"/>
    <property type="project" value="TreeGrafter"/>
</dbReference>
<dbReference type="AlphaFoldDB" id="A0AAD3Y8Y5"/>
<dbReference type="EMBL" id="BSYO01000040">
    <property type="protein sequence ID" value="GMH31546.1"/>
    <property type="molecule type" value="Genomic_DNA"/>
</dbReference>
<keyword evidence="1" id="KW-0472">Membrane</keyword>
<reference evidence="3" key="1">
    <citation type="submission" date="2023-05" db="EMBL/GenBank/DDBJ databases">
        <title>Nepenthes gracilis genome sequencing.</title>
        <authorList>
            <person name="Fukushima K."/>
        </authorList>
    </citation>
    <scope>NUCLEOTIDE SEQUENCE</scope>
    <source>
        <strain evidence="3">SING2019-196</strain>
    </source>
</reference>
<proteinExistence type="predicted"/>
<keyword evidence="1" id="KW-0812">Transmembrane</keyword>
<evidence type="ECO:0000313" key="4">
    <source>
        <dbReference type="Proteomes" id="UP001279734"/>
    </source>
</evidence>
<dbReference type="Pfam" id="PF12315">
    <property type="entry name" value="DA1-like"/>
    <property type="match status" value="1"/>
</dbReference>
<feature type="transmembrane region" description="Helical" evidence="1">
    <location>
        <begin position="134"/>
        <end position="154"/>
    </location>
</feature>
<dbReference type="Proteomes" id="UP001279734">
    <property type="component" value="Unassembled WGS sequence"/>
</dbReference>
<gene>
    <name evidence="3" type="ORF">Nepgr_033390</name>
</gene>
<dbReference type="InterPro" id="IPR045218">
    <property type="entry name" value="DA1-like"/>
</dbReference>
<accession>A0AAD3Y8Y5</accession>
<sequence length="246" mass="27639">MDEFWKLELLIDAIDQTILDWVMVLVCIFLAMVHNCIIHIIHIEEFNNGLYALSFITDYKKDKEGMLSVPSNHLISLDLKAARMTAGVSNRKSSGWQLLLATGVSNRKSFGFYSGSFSDTRTKRKPDIKKAKQLLPFFLKNLVVLAIFAFGYLLDSETNAYSSSTFPSSKGFHTQIEEGIRQLLAFLWLESTLISGSGSSAASTSFSISRLRKRGMRSPFKMKLGKFFKNQIESDISLGYGFRAAS</sequence>
<protein>
    <recommendedName>
        <fullName evidence="2">Protein DA1-like domain-containing protein</fullName>
    </recommendedName>
</protein>
<feature type="domain" description="Protein DA1-like" evidence="2">
    <location>
        <begin position="171"/>
        <end position="245"/>
    </location>
</feature>
<evidence type="ECO:0000259" key="2">
    <source>
        <dbReference type="Pfam" id="PF12315"/>
    </source>
</evidence>
<dbReference type="InterPro" id="IPR022087">
    <property type="entry name" value="DA1-like_dom"/>
</dbReference>
<evidence type="ECO:0000256" key="1">
    <source>
        <dbReference type="SAM" id="Phobius"/>
    </source>
</evidence>
<feature type="transmembrane region" description="Helical" evidence="1">
    <location>
        <begin position="20"/>
        <end position="41"/>
    </location>
</feature>
<keyword evidence="4" id="KW-1185">Reference proteome</keyword>
<evidence type="ECO:0000313" key="3">
    <source>
        <dbReference type="EMBL" id="GMH31546.1"/>
    </source>
</evidence>
<dbReference type="PANTHER" id="PTHR24209:SF25">
    <property type="entry name" value="PROTEIN DA1-RELATED 1"/>
    <property type="match status" value="1"/>
</dbReference>
<dbReference type="PANTHER" id="PTHR24209">
    <property type="entry name" value="PROTEIN DA1-RELATED 2"/>
    <property type="match status" value="1"/>
</dbReference>
<keyword evidence="1" id="KW-1133">Transmembrane helix</keyword>